<dbReference type="PROSITE" id="PS50157">
    <property type="entry name" value="ZINC_FINGER_C2H2_2"/>
    <property type="match status" value="3"/>
</dbReference>
<dbReference type="Pfam" id="PF00096">
    <property type="entry name" value="zf-C2H2"/>
    <property type="match status" value="1"/>
</dbReference>
<dbReference type="PANTHER" id="PTHR24409:SF295">
    <property type="entry name" value="AZ2-RELATED"/>
    <property type="match status" value="1"/>
</dbReference>
<feature type="domain" description="C2H2-type" evidence="7">
    <location>
        <begin position="115"/>
        <end position="138"/>
    </location>
</feature>
<accession>S2JWM0</accession>
<name>S2JWM0_MUCC1</name>
<evidence type="ECO:0000256" key="3">
    <source>
        <dbReference type="ARBA" id="ARBA00022771"/>
    </source>
</evidence>
<evidence type="ECO:0000256" key="2">
    <source>
        <dbReference type="ARBA" id="ARBA00022737"/>
    </source>
</evidence>
<dbReference type="GO" id="GO:0005634">
    <property type="term" value="C:nucleus"/>
    <property type="evidence" value="ECO:0007669"/>
    <property type="project" value="TreeGrafter"/>
</dbReference>
<feature type="compositionally biased region" description="Polar residues" evidence="6">
    <location>
        <begin position="30"/>
        <end position="39"/>
    </location>
</feature>
<dbReference type="Pfam" id="PF12874">
    <property type="entry name" value="zf-met"/>
    <property type="match status" value="4"/>
</dbReference>
<organism evidence="8 9">
    <name type="scientific">Mucor circinelloides f. circinelloides (strain 1006PhL)</name>
    <name type="common">Mucormycosis agent</name>
    <name type="synonym">Calyptromyces circinelloides</name>
    <dbReference type="NCBI Taxonomy" id="1220926"/>
    <lineage>
        <taxon>Eukaryota</taxon>
        <taxon>Fungi</taxon>
        <taxon>Fungi incertae sedis</taxon>
        <taxon>Mucoromycota</taxon>
        <taxon>Mucoromycotina</taxon>
        <taxon>Mucoromycetes</taxon>
        <taxon>Mucorales</taxon>
        <taxon>Mucorineae</taxon>
        <taxon>Mucoraceae</taxon>
        <taxon>Mucor</taxon>
    </lineage>
</organism>
<dbReference type="Proteomes" id="UP000014254">
    <property type="component" value="Unassembled WGS sequence"/>
</dbReference>
<keyword evidence="1" id="KW-0479">Metal-binding</keyword>
<feature type="region of interest" description="Disordered" evidence="6">
    <location>
        <begin position="1"/>
        <end position="39"/>
    </location>
</feature>
<keyword evidence="2" id="KW-0677">Repeat</keyword>
<evidence type="ECO:0000256" key="5">
    <source>
        <dbReference type="PROSITE-ProRule" id="PRU00042"/>
    </source>
</evidence>
<dbReference type="PROSITE" id="PS00028">
    <property type="entry name" value="ZINC_FINGER_C2H2_1"/>
    <property type="match status" value="6"/>
</dbReference>
<dbReference type="EMBL" id="KE123973">
    <property type="protein sequence ID" value="EPB87198.1"/>
    <property type="molecule type" value="Genomic_DNA"/>
</dbReference>
<dbReference type="PANTHER" id="PTHR24409">
    <property type="entry name" value="ZINC FINGER PROTEIN 142"/>
    <property type="match status" value="1"/>
</dbReference>
<dbReference type="InterPro" id="IPR013087">
    <property type="entry name" value="Znf_C2H2_type"/>
</dbReference>
<dbReference type="AlphaFoldDB" id="S2JWM0"/>
<evidence type="ECO:0000259" key="7">
    <source>
        <dbReference type="PROSITE" id="PS50157"/>
    </source>
</evidence>
<dbReference type="GO" id="GO:0000977">
    <property type="term" value="F:RNA polymerase II transcription regulatory region sequence-specific DNA binding"/>
    <property type="evidence" value="ECO:0007669"/>
    <property type="project" value="TreeGrafter"/>
</dbReference>
<evidence type="ECO:0000256" key="4">
    <source>
        <dbReference type="ARBA" id="ARBA00022833"/>
    </source>
</evidence>
<dbReference type="Gene3D" id="3.30.160.60">
    <property type="entry name" value="Classic Zinc Finger"/>
    <property type="match status" value="3"/>
</dbReference>
<gene>
    <name evidence="8" type="ORF">HMPREF1544_06023</name>
</gene>
<evidence type="ECO:0000313" key="9">
    <source>
        <dbReference type="Proteomes" id="UP000014254"/>
    </source>
</evidence>
<dbReference type="GO" id="GO:0008270">
    <property type="term" value="F:zinc ion binding"/>
    <property type="evidence" value="ECO:0007669"/>
    <property type="project" value="UniProtKB-KW"/>
</dbReference>
<keyword evidence="4" id="KW-0862">Zinc</keyword>
<dbReference type="STRING" id="1220926.S2JWM0"/>
<evidence type="ECO:0000313" key="8">
    <source>
        <dbReference type="EMBL" id="EPB87198.1"/>
    </source>
</evidence>
<evidence type="ECO:0000256" key="6">
    <source>
        <dbReference type="SAM" id="MobiDB-lite"/>
    </source>
</evidence>
<reference evidence="9" key="1">
    <citation type="submission" date="2013-05" db="EMBL/GenBank/DDBJ databases">
        <title>The Genome sequence of Mucor circinelloides f. circinelloides 1006PhL.</title>
        <authorList>
            <consortium name="The Broad Institute Genomics Platform"/>
            <person name="Cuomo C."/>
            <person name="Earl A."/>
            <person name="Findley K."/>
            <person name="Lee S.C."/>
            <person name="Walker B."/>
            <person name="Young S."/>
            <person name="Zeng Q."/>
            <person name="Gargeya S."/>
            <person name="Fitzgerald M."/>
            <person name="Haas B."/>
            <person name="Abouelleil A."/>
            <person name="Allen A.W."/>
            <person name="Alvarado L."/>
            <person name="Arachchi H.M."/>
            <person name="Berlin A.M."/>
            <person name="Chapman S.B."/>
            <person name="Gainer-Dewar J."/>
            <person name="Goldberg J."/>
            <person name="Griggs A."/>
            <person name="Gujja S."/>
            <person name="Hansen M."/>
            <person name="Howarth C."/>
            <person name="Imamovic A."/>
            <person name="Ireland A."/>
            <person name="Larimer J."/>
            <person name="McCowan C."/>
            <person name="Murphy C."/>
            <person name="Pearson M."/>
            <person name="Poon T.W."/>
            <person name="Priest M."/>
            <person name="Roberts A."/>
            <person name="Saif S."/>
            <person name="Shea T."/>
            <person name="Sisk P."/>
            <person name="Sykes S."/>
            <person name="Wortman J."/>
            <person name="Nusbaum C."/>
            <person name="Birren B."/>
        </authorList>
    </citation>
    <scope>NUCLEOTIDE SEQUENCE [LARGE SCALE GENOMIC DNA]</scope>
    <source>
        <strain evidence="9">1006PhL</strain>
    </source>
</reference>
<dbReference type="OrthoDB" id="2202020at2759"/>
<dbReference type="InParanoid" id="S2JWM0"/>
<sequence length="415" mass="48230">MQPRDRQKRVSGNIKQEDCKPDLPVIDVPSPTSQESNTWSRDIKQEATKNYSSLLQQTDKFDGKDFYYRCEMCKKRMPSLKSVMEHRKSVHNIKRTCPLKIKDINSEPDIHDPNFYCKSCKVSYSNRNTYRNHLRAAHYMILKTIPSRRVPESTILPDPDDPNLYCRACDHTYASKKSYKHHCQFGHGMTPVKPANQELASSSIIDSYCKLCNLHLANKASYQSHLSTIHNLDWKLTQQKPKNTVPDVDDPNFYCSACEKKLASKYSFKTHLMRAHAIYQSAPKKTSLQPDIDDPNNYCRACQKNYRTRTLYRSHLRLVHQMTLSPIRASANPGKLPDPNDPHYYCSVCKKSCVTLGKYRAHCKLTHFMVLDHYSILNPNAIIDINHPELYCAQCERSYTDKRTFRAHLRRVHNI</sequence>
<dbReference type="GO" id="GO:0000981">
    <property type="term" value="F:DNA-binding transcription factor activity, RNA polymerase II-specific"/>
    <property type="evidence" value="ECO:0007669"/>
    <property type="project" value="TreeGrafter"/>
</dbReference>
<proteinExistence type="predicted"/>
<dbReference type="eggNOG" id="ENOG502RMF7">
    <property type="taxonomic scope" value="Eukaryota"/>
</dbReference>
<dbReference type="SMART" id="SM00355">
    <property type="entry name" value="ZnF_C2H2"/>
    <property type="match status" value="8"/>
</dbReference>
<feature type="domain" description="C2H2-type" evidence="7">
    <location>
        <begin position="390"/>
        <end position="415"/>
    </location>
</feature>
<protein>
    <recommendedName>
        <fullName evidence="7">C2H2-type domain-containing protein</fullName>
    </recommendedName>
</protein>
<keyword evidence="3 5" id="KW-0863">Zinc-finger</keyword>
<dbReference type="VEuPathDB" id="FungiDB:HMPREF1544_06023"/>
<dbReference type="OMA" id="DNTSSCK"/>
<evidence type="ECO:0000256" key="1">
    <source>
        <dbReference type="ARBA" id="ARBA00022723"/>
    </source>
</evidence>
<keyword evidence="9" id="KW-1185">Reference proteome</keyword>
<feature type="domain" description="C2H2-type" evidence="7">
    <location>
        <begin position="68"/>
        <end position="96"/>
    </location>
</feature>